<organism evidence="2 3">
    <name type="scientific">Hespellia stercorisuis DSM 15480</name>
    <dbReference type="NCBI Taxonomy" id="1121950"/>
    <lineage>
        <taxon>Bacteria</taxon>
        <taxon>Bacillati</taxon>
        <taxon>Bacillota</taxon>
        <taxon>Clostridia</taxon>
        <taxon>Lachnospirales</taxon>
        <taxon>Lachnospiraceae</taxon>
        <taxon>Hespellia</taxon>
    </lineage>
</organism>
<dbReference type="RefSeq" id="WP_073110574.1">
    <property type="nucleotide sequence ID" value="NZ_FQZY01000032.1"/>
</dbReference>
<feature type="domain" description="Glycosyltransferase 2-like" evidence="1">
    <location>
        <begin position="285"/>
        <end position="446"/>
    </location>
</feature>
<dbReference type="Gene3D" id="3.90.550.10">
    <property type="entry name" value="Spore Coat Polysaccharide Biosynthesis Protein SpsA, Chain A"/>
    <property type="match status" value="2"/>
</dbReference>
<sequence length="815" mass="93730">MDNKFVVTNCRFHTKDDNTLLIQGWFEKNDIGETKVLVCFDKKKVNFRLEEIRITGVPVVTPDNFVISKRYCIWIRMPKGWSNAKSMQILNFNDGVGKKVFEISVVKLLKQQKKMSKFIEDGELTGDGYSVSGWCVSGADKKIQVFDEQGNEQKITVEHVKREDVIALFPENSEDEILGFKAVHVGSVPKKVRVHLETAGKTDDFEVTLRPSVMDKGMKKMSKYTDKIVSYYTQFGVKKTFRRVWEKVTRPDRVSYRVWYSDHKATQEKLAEQREAVFDYMPKISIVVPLYKTPEKYLDEMVKSVQNQSYSNWELCLSDGSGENSSLTGKLKQYEKSDSRIKVVYGTHSMHISENTNEALKTATGDFIAFGDHDDILEPNAFYECVNAMNEDRTIDVLYTDEDKVSMNGKKHFMPHFKSDFNLDMLCSVNYICHLFMVRRDIFERVGMLNPEFDGAQDYDFVLRSVEIAKNIKHVPQILYSWRSHKNSTAENPESKRYAFEAGMRAVQAHYDRIGLKAKVSETSWNGIYRTRILLQSQPLVSIIIPNMDHTDDLDKCIQAIEQRATYKNVEYIIIENNSTKKETFDYYEKLQQENKKAKVVFWEGKEFNYSAINNYGVSHASGEYFLLLNNDTEIISKHCIEELLGYCMRPEVGAVGARLFYADDTIQHAGVLLGLGGIAGHPFVGYKKSDPGYFGRIVMSQDCTAVTAACMMVKKSVFEEVSGLNEELAVAFNDVDFCLRIRSAGYLIVYNPYATLHHYESKSRGYEDTDEKVKRFHSEMLKFSTTWAKELADGDPYYNPNLSLSRTDYMLKNK</sequence>
<evidence type="ECO:0000313" key="2">
    <source>
        <dbReference type="EMBL" id="SHK15612.1"/>
    </source>
</evidence>
<evidence type="ECO:0000313" key="3">
    <source>
        <dbReference type="Proteomes" id="UP000184301"/>
    </source>
</evidence>
<accession>A0A1M6Q5X5</accession>
<protein>
    <submittedName>
        <fullName evidence="2">Glycosyltransferase, GT2 family</fullName>
    </submittedName>
</protein>
<feature type="domain" description="Glycosyltransferase 2-like" evidence="1">
    <location>
        <begin position="542"/>
        <end position="721"/>
    </location>
</feature>
<dbReference type="InterPro" id="IPR029044">
    <property type="entry name" value="Nucleotide-diphossugar_trans"/>
</dbReference>
<proteinExistence type="predicted"/>
<dbReference type="PANTHER" id="PTHR43179">
    <property type="entry name" value="RHAMNOSYLTRANSFERASE WBBL"/>
    <property type="match status" value="1"/>
</dbReference>
<dbReference type="EMBL" id="FQZY01000032">
    <property type="protein sequence ID" value="SHK15612.1"/>
    <property type="molecule type" value="Genomic_DNA"/>
</dbReference>
<dbReference type="PANTHER" id="PTHR43179:SF7">
    <property type="entry name" value="RHAMNOSYLTRANSFERASE WBBL"/>
    <property type="match status" value="1"/>
</dbReference>
<keyword evidence="2" id="KW-0808">Transferase</keyword>
<evidence type="ECO:0000259" key="1">
    <source>
        <dbReference type="Pfam" id="PF00535"/>
    </source>
</evidence>
<dbReference type="Proteomes" id="UP000184301">
    <property type="component" value="Unassembled WGS sequence"/>
</dbReference>
<name>A0A1M6Q5X5_9FIRM</name>
<keyword evidence="3" id="KW-1185">Reference proteome</keyword>
<dbReference type="CDD" id="cd04184">
    <property type="entry name" value="GT2_RfbC_Mx_like"/>
    <property type="match status" value="1"/>
</dbReference>
<gene>
    <name evidence="2" type="ORF">SAMN02745243_02323</name>
</gene>
<dbReference type="OrthoDB" id="9179784at2"/>
<dbReference type="CDD" id="cd04186">
    <property type="entry name" value="GT_2_like_c"/>
    <property type="match status" value="1"/>
</dbReference>
<dbReference type="Pfam" id="PF00535">
    <property type="entry name" value="Glycos_transf_2"/>
    <property type="match status" value="2"/>
</dbReference>
<dbReference type="SUPFAM" id="SSF53448">
    <property type="entry name" value="Nucleotide-diphospho-sugar transferases"/>
    <property type="match status" value="2"/>
</dbReference>
<dbReference type="AlphaFoldDB" id="A0A1M6Q5X5"/>
<dbReference type="STRING" id="1121950.SAMN02745243_02323"/>
<dbReference type="InterPro" id="IPR001173">
    <property type="entry name" value="Glyco_trans_2-like"/>
</dbReference>
<reference evidence="2 3" key="1">
    <citation type="submission" date="2016-11" db="EMBL/GenBank/DDBJ databases">
        <authorList>
            <person name="Jaros S."/>
            <person name="Januszkiewicz K."/>
            <person name="Wedrychowicz H."/>
        </authorList>
    </citation>
    <scope>NUCLEOTIDE SEQUENCE [LARGE SCALE GENOMIC DNA]</scope>
    <source>
        <strain evidence="2 3">DSM 15480</strain>
    </source>
</reference>
<dbReference type="GO" id="GO:0016757">
    <property type="term" value="F:glycosyltransferase activity"/>
    <property type="evidence" value="ECO:0007669"/>
    <property type="project" value="UniProtKB-KW"/>
</dbReference>